<dbReference type="PANTHER" id="PTHR24221">
    <property type="entry name" value="ATP-BINDING CASSETTE SUB-FAMILY B"/>
    <property type="match status" value="1"/>
</dbReference>
<reference evidence="11" key="1">
    <citation type="journal article" date="2020" name="Microbiol. Resour. Announc.">
        <title>Draft Genome Sequences of Thiorhodococcus mannitoliphagus and Thiorhodococcus minor, Purple Sulfur Photosynthetic Bacteria in the Gammaproteobacterial Family Chromatiaceae.</title>
        <authorList>
            <person name="Aviles F.A."/>
            <person name="Meyer T.E."/>
            <person name="Kyndt J.A."/>
        </authorList>
    </citation>
    <scope>NUCLEOTIDE SEQUENCE [LARGE SCALE GENOMIC DNA]</scope>
    <source>
        <strain evidence="11">DSM 18266</strain>
    </source>
</reference>
<dbReference type="NCBIfam" id="TIGR01842">
    <property type="entry name" value="type_I_sec_PrtD"/>
    <property type="match status" value="1"/>
</dbReference>
<dbReference type="Proteomes" id="UP000471640">
    <property type="component" value="Unassembled WGS sequence"/>
</dbReference>
<dbReference type="Gene3D" id="1.20.1560.10">
    <property type="entry name" value="ABC transporter type 1, transmembrane domain"/>
    <property type="match status" value="1"/>
</dbReference>
<evidence type="ECO:0000259" key="9">
    <source>
        <dbReference type="PROSITE" id="PS50929"/>
    </source>
</evidence>
<dbReference type="GO" id="GO:0034040">
    <property type="term" value="F:ATPase-coupled lipid transmembrane transporter activity"/>
    <property type="evidence" value="ECO:0007669"/>
    <property type="project" value="TreeGrafter"/>
</dbReference>
<dbReference type="PROSITE" id="PS50929">
    <property type="entry name" value="ABC_TM1F"/>
    <property type="match status" value="1"/>
</dbReference>
<dbReference type="GO" id="GO:0005886">
    <property type="term" value="C:plasma membrane"/>
    <property type="evidence" value="ECO:0007669"/>
    <property type="project" value="UniProtKB-SubCell"/>
</dbReference>
<dbReference type="AlphaFoldDB" id="A0A6P1DRU6"/>
<feature type="transmembrane region" description="Helical" evidence="7">
    <location>
        <begin position="157"/>
        <end position="176"/>
    </location>
</feature>
<evidence type="ECO:0000256" key="5">
    <source>
        <dbReference type="ARBA" id="ARBA00022989"/>
    </source>
</evidence>
<dbReference type="InterPro" id="IPR010128">
    <property type="entry name" value="ATPase_T1SS_PrtD-like"/>
</dbReference>
<dbReference type="PROSITE" id="PS50893">
    <property type="entry name" value="ABC_TRANSPORTER_2"/>
    <property type="match status" value="1"/>
</dbReference>
<evidence type="ECO:0000313" key="10">
    <source>
        <dbReference type="EMBL" id="NEX19406.1"/>
    </source>
</evidence>
<name>A0A6P1DRU6_9GAMM</name>
<dbReference type="InterPro" id="IPR027417">
    <property type="entry name" value="P-loop_NTPase"/>
</dbReference>
<dbReference type="InterPro" id="IPR011527">
    <property type="entry name" value="ABC1_TM_dom"/>
</dbReference>
<dbReference type="EMBL" id="JAAIJR010000009">
    <property type="protein sequence ID" value="NEX19406.1"/>
    <property type="molecule type" value="Genomic_DNA"/>
</dbReference>
<organism evidence="10 11">
    <name type="scientific">Thiorhodococcus mannitoliphagus</name>
    <dbReference type="NCBI Taxonomy" id="329406"/>
    <lineage>
        <taxon>Bacteria</taxon>
        <taxon>Pseudomonadati</taxon>
        <taxon>Pseudomonadota</taxon>
        <taxon>Gammaproteobacteria</taxon>
        <taxon>Chromatiales</taxon>
        <taxon>Chromatiaceae</taxon>
        <taxon>Thiorhodococcus</taxon>
    </lineage>
</organism>
<dbReference type="InterPro" id="IPR003439">
    <property type="entry name" value="ABC_transporter-like_ATP-bd"/>
</dbReference>
<gene>
    <name evidence="10" type="ORF">G3480_03590</name>
</gene>
<keyword evidence="6 7" id="KW-0472">Membrane</keyword>
<accession>A0A6P1DRU6</accession>
<dbReference type="PROSITE" id="PS00211">
    <property type="entry name" value="ABC_TRANSPORTER_1"/>
    <property type="match status" value="1"/>
</dbReference>
<feature type="domain" description="ABC transmembrane type-1" evidence="9">
    <location>
        <begin position="25"/>
        <end position="298"/>
    </location>
</feature>
<dbReference type="GO" id="GO:0030253">
    <property type="term" value="P:protein secretion by the type I secretion system"/>
    <property type="evidence" value="ECO:0007669"/>
    <property type="project" value="InterPro"/>
</dbReference>
<dbReference type="SMART" id="SM00382">
    <property type="entry name" value="AAA"/>
    <property type="match status" value="1"/>
</dbReference>
<dbReference type="GO" id="GO:0016887">
    <property type="term" value="F:ATP hydrolysis activity"/>
    <property type="evidence" value="ECO:0007669"/>
    <property type="project" value="InterPro"/>
</dbReference>
<evidence type="ECO:0000256" key="4">
    <source>
        <dbReference type="ARBA" id="ARBA00022840"/>
    </source>
</evidence>
<dbReference type="GO" id="GO:0005524">
    <property type="term" value="F:ATP binding"/>
    <property type="evidence" value="ECO:0007669"/>
    <property type="project" value="UniProtKB-KW"/>
</dbReference>
<dbReference type="PANTHER" id="PTHR24221:SF248">
    <property type="entry name" value="ABC TRANSPORTER TRANSMEMBRANE REGION"/>
    <property type="match status" value="1"/>
</dbReference>
<feature type="transmembrane region" description="Helical" evidence="7">
    <location>
        <begin position="57"/>
        <end position="79"/>
    </location>
</feature>
<evidence type="ECO:0000256" key="6">
    <source>
        <dbReference type="ARBA" id="ARBA00023136"/>
    </source>
</evidence>
<evidence type="ECO:0000313" key="11">
    <source>
        <dbReference type="Proteomes" id="UP000471640"/>
    </source>
</evidence>
<comment type="caution">
    <text evidence="10">The sequence shown here is derived from an EMBL/GenBank/DDBJ whole genome shotgun (WGS) entry which is preliminary data.</text>
</comment>
<evidence type="ECO:0000256" key="7">
    <source>
        <dbReference type="SAM" id="Phobius"/>
    </source>
</evidence>
<keyword evidence="5 7" id="KW-1133">Transmembrane helix</keyword>
<evidence type="ECO:0000256" key="1">
    <source>
        <dbReference type="ARBA" id="ARBA00004651"/>
    </source>
</evidence>
<feature type="transmembrane region" description="Helical" evidence="7">
    <location>
        <begin position="131"/>
        <end position="151"/>
    </location>
</feature>
<dbReference type="SUPFAM" id="SSF52540">
    <property type="entry name" value="P-loop containing nucleoside triphosphate hydrolases"/>
    <property type="match status" value="1"/>
</dbReference>
<keyword evidence="4" id="KW-0067">ATP-binding</keyword>
<dbReference type="InterPro" id="IPR017871">
    <property type="entry name" value="ABC_transporter-like_CS"/>
</dbReference>
<evidence type="ECO:0000259" key="8">
    <source>
        <dbReference type="PROSITE" id="PS50893"/>
    </source>
</evidence>
<dbReference type="Pfam" id="PF00005">
    <property type="entry name" value="ABC_tran"/>
    <property type="match status" value="1"/>
</dbReference>
<dbReference type="RefSeq" id="WP_164652309.1">
    <property type="nucleotide sequence ID" value="NZ_JAAIJR010000009.1"/>
</dbReference>
<feature type="transmembrane region" description="Helical" evidence="7">
    <location>
        <begin position="254"/>
        <end position="278"/>
    </location>
</feature>
<dbReference type="GO" id="GO:0140359">
    <property type="term" value="F:ABC-type transporter activity"/>
    <property type="evidence" value="ECO:0007669"/>
    <property type="project" value="InterPro"/>
</dbReference>
<dbReference type="InterPro" id="IPR036640">
    <property type="entry name" value="ABC1_TM_sf"/>
</dbReference>
<dbReference type="InterPro" id="IPR003593">
    <property type="entry name" value="AAA+_ATPase"/>
</dbReference>
<reference evidence="10 11" key="2">
    <citation type="submission" date="2020-02" db="EMBL/GenBank/DDBJ databases">
        <title>Genome sequences of Thiorhodococcus mannitoliphagus and Thiorhodococcus minor, purple sulfur photosynthetic bacteria in the gammaproteobacterial family, Chromatiaceae.</title>
        <authorList>
            <person name="Aviles F.A."/>
            <person name="Meyer T.E."/>
            <person name="Kyndt J.A."/>
        </authorList>
    </citation>
    <scope>NUCLEOTIDE SEQUENCE [LARGE SCALE GENOMIC DNA]</scope>
    <source>
        <strain evidence="10 11">DSM 18266</strain>
    </source>
</reference>
<dbReference type="InterPro" id="IPR039421">
    <property type="entry name" value="Type_1_exporter"/>
</dbReference>
<evidence type="ECO:0000256" key="3">
    <source>
        <dbReference type="ARBA" id="ARBA00022741"/>
    </source>
</evidence>
<dbReference type="SUPFAM" id="SSF90123">
    <property type="entry name" value="ABC transporter transmembrane region"/>
    <property type="match status" value="1"/>
</dbReference>
<evidence type="ECO:0000256" key="2">
    <source>
        <dbReference type="ARBA" id="ARBA00022692"/>
    </source>
</evidence>
<proteinExistence type="predicted"/>
<keyword evidence="2 7" id="KW-0812">Transmembrane</keyword>
<dbReference type="GO" id="GO:0030256">
    <property type="term" value="C:type I protein secretion system complex"/>
    <property type="evidence" value="ECO:0007669"/>
    <property type="project" value="InterPro"/>
</dbReference>
<feature type="domain" description="ABC transporter" evidence="8">
    <location>
        <begin position="329"/>
        <end position="568"/>
    </location>
</feature>
<keyword evidence="11" id="KW-1185">Reference proteome</keyword>
<keyword evidence="3" id="KW-0547">Nucleotide-binding</keyword>
<feature type="transmembrane region" description="Helical" evidence="7">
    <location>
        <begin position="21"/>
        <end position="45"/>
    </location>
</feature>
<sequence length="630" mass="68613">MKTKGMNELRLARKDVMRGMGAVWLFSFLIALGALAPVVYTMQVMDRVLSSRSEPTLYALTALTGFVVILLGVMMFARVRLMTRLANRLDDKLGPRVFEMVFRIALEQPTRTSLQPVEDLLTVRKLISGNAMLALMDAPFIPLFFFALYIIHPLIGITALGFGVVNGVLLVLNSAASRNAIREGQQQGRKSSDFLLTSLRNADAVQSMGMLESLRLRWLQSHLAQGVEQTRGSDLGSIYGTAANTVRSSARIGVVAVAAYLILQLELSPGLLIAAMILTGRALSPLQSLISSWPQLMEGRLAYRRLGEMLEQYPPRQRQIRLPEPEGEIRVEAVVAGSGGQRGSGDPPILRGVSLSVRPGETLAILGASGSGKTTLARVMLGLWPVLSGKVRFDGADVRHWDPLQFGRYVGYLPQDIQLFSGTIADNIARFGRVRSEKIVAAAKLAGVHSMILNLGKGYLTEIGPGGIMLSAGQRQRIGLARALYDYPRFVIMDEPNSNLDEEGHAALMFAIEELKRAGSSIVFISHRRTILSKADQVLVLANGQVRFFGAREAFYAAYAGNSAEGQAGVVLSGPTLASAGDTKLTTPRLTRDPPKLTVEPYDDAYDADKVISRWRPIRVAEPSQESNPS</sequence>
<comment type="subcellular location">
    <subcellularLocation>
        <location evidence="1">Cell membrane</location>
        <topology evidence="1">Multi-pass membrane protein</topology>
    </subcellularLocation>
</comment>
<dbReference type="Gene3D" id="3.40.50.300">
    <property type="entry name" value="P-loop containing nucleotide triphosphate hydrolases"/>
    <property type="match status" value="1"/>
</dbReference>
<protein>
    <submittedName>
        <fullName evidence="10">Type I secretion system permease/ATPase</fullName>
    </submittedName>
</protein>